<evidence type="ECO:0000313" key="5">
    <source>
        <dbReference type="EMBL" id="KAF9742123.1"/>
    </source>
</evidence>
<dbReference type="InterPro" id="IPR036812">
    <property type="entry name" value="NAD(P)_OxRdtase_dom_sf"/>
</dbReference>
<accession>A0A8H7MY05</accession>
<keyword evidence="2" id="KW-0521">NADP</keyword>
<protein>
    <recommendedName>
        <fullName evidence="4">NADP-dependent oxidoreductase domain-containing protein</fullName>
    </recommendedName>
</protein>
<dbReference type="Proteomes" id="UP000616885">
    <property type="component" value="Unassembled WGS sequence"/>
</dbReference>
<sequence>MTSLQLPGRLQQSLEDTKVEYRQLGKSGLRVSVPILGCMGFGDSQAIPWALDEDKGLNTWDTANSYSNGASERIIGKALKQFGIPREKVVILTKCNFAVGETPEEQQFAFYSEFDRSKDYQNQFGLSRIAIFNQVEASLKRLGTTYIDLLQIHRYDSSVPIEETLKALHDLVQSGKVRYIGASSMWATQFARLQFCAEQNGWTKFVSMQDQYNLLYREEELDIKIIGRVEELAKKHEWPMAHIALAWINKRVTSPIIGCSSLRRLDEAIGSNGKRLDSDEEQYLEELYQPRPIWGHI</sequence>
<reference evidence="5" key="1">
    <citation type="submission" date="2020-10" db="EMBL/GenBank/DDBJ databases">
        <title>High-Quality Genome Resource of Clonostachys rosea strain S41 by Oxford Nanopore Long-Read Sequencing.</title>
        <authorList>
            <person name="Wang H."/>
        </authorList>
    </citation>
    <scope>NUCLEOTIDE SEQUENCE</scope>
    <source>
        <strain evidence="5">S41</strain>
    </source>
</reference>
<dbReference type="Pfam" id="PF00248">
    <property type="entry name" value="Aldo_ket_red"/>
    <property type="match status" value="2"/>
</dbReference>
<proteinExistence type="inferred from homology"/>
<dbReference type="GO" id="GO:0016491">
    <property type="term" value="F:oxidoreductase activity"/>
    <property type="evidence" value="ECO:0007669"/>
    <property type="project" value="UniProtKB-KW"/>
</dbReference>
<feature type="domain" description="NADP-dependent oxidoreductase" evidence="4">
    <location>
        <begin position="54"/>
        <end position="219"/>
    </location>
</feature>
<dbReference type="AlphaFoldDB" id="A0A8H7MY05"/>
<evidence type="ECO:0000313" key="6">
    <source>
        <dbReference type="Proteomes" id="UP000616885"/>
    </source>
</evidence>
<dbReference type="PANTHER" id="PTHR43364">
    <property type="entry name" value="NADH-SPECIFIC METHYLGLYOXAL REDUCTASE-RELATED"/>
    <property type="match status" value="1"/>
</dbReference>
<feature type="domain" description="NADP-dependent oxidoreductase" evidence="4">
    <location>
        <begin position="224"/>
        <end position="288"/>
    </location>
</feature>
<dbReference type="PANTHER" id="PTHR43364:SF9">
    <property type="entry name" value="OXIDOREDUCTASE"/>
    <property type="match status" value="1"/>
</dbReference>
<evidence type="ECO:0000256" key="3">
    <source>
        <dbReference type="ARBA" id="ARBA00023002"/>
    </source>
</evidence>
<comment type="similarity">
    <text evidence="1">Belongs to the aldo/keto reductase family.</text>
</comment>
<comment type="caution">
    <text evidence="5">The sequence shown here is derived from an EMBL/GenBank/DDBJ whole genome shotgun (WGS) entry which is preliminary data.</text>
</comment>
<keyword evidence="3" id="KW-0560">Oxidoreductase</keyword>
<name>A0A8H7MY05_BIOOC</name>
<dbReference type="Gene3D" id="3.20.20.100">
    <property type="entry name" value="NADP-dependent oxidoreductase domain"/>
    <property type="match status" value="1"/>
</dbReference>
<organism evidence="5 6">
    <name type="scientific">Bionectria ochroleuca</name>
    <name type="common">Gliocladium roseum</name>
    <dbReference type="NCBI Taxonomy" id="29856"/>
    <lineage>
        <taxon>Eukaryota</taxon>
        <taxon>Fungi</taxon>
        <taxon>Dikarya</taxon>
        <taxon>Ascomycota</taxon>
        <taxon>Pezizomycotina</taxon>
        <taxon>Sordariomycetes</taxon>
        <taxon>Hypocreomycetidae</taxon>
        <taxon>Hypocreales</taxon>
        <taxon>Bionectriaceae</taxon>
        <taxon>Clonostachys</taxon>
    </lineage>
</organism>
<dbReference type="InterPro" id="IPR023210">
    <property type="entry name" value="NADP_OxRdtase_dom"/>
</dbReference>
<gene>
    <name evidence="5" type="ORF">IM811_009757</name>
</gene>
<dbReference type="InterPro" id="IPR050523">
    <property type="entry name" value="AKR_Detox_Biosynth"/>
</dbReference>
<evidence type="ECO:0000256" key="2">
    <source>
        <dbReference type="ARBA" id="ARBA00022857"/>
    </source>
</evidence>
<evidence type="ECO:0000259" key="4">
    <source>
        <dbReference type="Pfam" id="PF00248"/>
    </source>
</evidence>
<evidence type="ECO:0000256" key="1">
    <source>
        <dbReference type="ARBA" id="ARBA00007905"/>
    </source>
</evidence>
<dbReference type="SUPFAM" id="SSF51430">
    <property type="entry name" value="NAD(P)-linked oxidoreductase"/>
    <property type="match status" value="1"/>
</dbReference>
<dbReference type="EMBL" id="JADCTT010000024">
    <property type="protein sequence ID" value="KAF9742123.1"/>
    <property type="molecule type" value="Genomic_DNA"/>
</dbReference>